<keyword evidence="7 15" id="KW-0812">Transmembrane</keyword>
<protein>
    <recommendedName>
        <fullName evidence="3">histidine kinase</fullName>
        <ecNumber evidence="3">2.7.13.3</ecNumber>
    </recommendedName>
</protein>
<evidence type="ECO:0000256" key="6">
    <source>
        <dbReference type="ARBA" id="ARBA00022679"/>
    </source>
</evidence>
<evidence type="ECO:0000256" key="2">
    <source>
        <dbReference type="ARBA" id="ARBA00004651"/>
    </source>
</evidence>
<dbReference type="PROSITE" id="PS50109">
    <property type="entry name" value="HIS_KIN"/>
    <property type="match status" value="1"/>
</dbReference>
<keyword evidence="5" id="KW-0597">Phosphoprotein</keyword>
<dbReference type="Gene3D" id="1.10.287.130">
    <property type="match status" value="1"/>
</dbReference>
<evidence type="ECO:0000313" key="18">
    <source>
        <dbReference type="EMBL" id="SCW52308.1"/>
    </source>
</evidence>
<dbReference type="CDD" id="cd06225">
    <property type="entry name" value="HAMP"/>
    <property type="match status" value="1"/>
</dbReference>
<dbReference type="Pfam" id="PF00672">
    <property type="entry name" value="HAMP"/>
    <property type="match status" value="1"/>
</dbReference>
<feature type="domain" description="Histidine kinase" evidence="16">
    <location>
        <begin position="259"/>
        <end position="485"/>
    </location>
</feature>
<evidence type="ECO:0000256" key="1">
    <source>
        <dbReference type="ARBA" id="ARBA00000085"/>
    </source>
</evidence>
<dbReference type="EC" id="2.7.13.3" evidence="3"/>
<evidence type="ECO:0000256" key="9">
    <source>
        <dbReference type="ARBA" id="ARBA00022777"/>
    </source>
</evidence>
<dbReference type="SUPFAM" id="SSF55874">
    <property type="entry name" value="ATPase domain of HSP90 chaperone/DNA topoisomerase II/histidine kinase"/>
    <property type="match status" value="1"/>
</dbReference>
<evidence type="ECO:0000259" key="16">
    <source>
        <dbReference type="PROSITE" id="PS50109"/>
    </source>
</evidence>
<dbReference type="GO" id="GO:0005524">
    <property type="term" value="F:ATP binding"/>
    <property type="evidence" value="ECO:0007669"/>
    <property type="project" value="UniProtKB-KW"/>
</dbReference>
<dbReference type="GO" id="GO:0005886">
    <property type="term" value="C:plasma membrane"/>
    <property type="evidence" value="ECO:0007669"/>
    <property type="project" value="UniProtKB-SubCell"/>
</dbReference>
<evidence type="ECO:0000256" key="8">
    <source>
        <dbReference type="ARBA" id="ARBA00022741"/>
    </source>
</evidence>
<gene>
    <name evidence="18" type="ORF">SAMN04487970_101271</name>
</gene>
<evidence type="ECO:0000256" key="3">
    <source>
        <dbReference type="ARBA" id="ARBA00012438"/>
    </source>
</evidence>
<dbReference type="GO" id="GO:0000155">
    <property type="term" value="F:phosphorelay sensor kinase activity"/>
    <property type="evidence" value="ECO:0007669"/>
    <property type="project" value="InterPro"/>
</dbReference>
<dbReference type="RefSeq" id="WP_090670769.1">
    <property type="nucleotide sequence ID" value="NZ_FMTT01000012.1"/>
</dbReference>
<keyword evidence="19" id="KW-1185">Reference proteome</keyword>
<proteinExistence type="predicted"/>
<keyword evidence="11 15" id="KW-1133">Transmembrane helix</keyword>
<comment type="subcellular location">
    <subcellularLocation>
        <location evidence="2">Cell membrane</location>
        <topology evidence="2">Multi-pass membrane protein</topology>
    </subcellularLocation>
</comment>
<dbReference type="InterPro" id="IPR036097">
    <property type="entry name" value="HisK_dim/P_sf"/>
</dbReference>
<comment type="catalytic activity">
    <reaction evidence="1">
        <text>ATP + protein L-histidine = ADP + protein N-phospho-L-histidine.</text>
        <dbReference type="EC" id="2.7.13.3"/>
    </reaction>
</comment>
<dbReference type="CDD" id="cd00075">
    <property type="entry name" value="HATPase"/>
    <property type="match status" value="1"/>
</dbReference>
<dbReference type="PROSITE" id="PS50885">
    <property type="entry name" value="HAMP"/>
    <property type="match status" value="1"/>
</dbReference>
<keyword evidence="6" id="KW-0808">Transferase</keyword>
<evidence type="ECO:0000256" key="15">
    <source>
        <dbReference type="SAM" id="Phobius"/>
    </source>
</evidence>
<dbReference type="SMART" id="SM00388">
    <property type="entry name" value="HisKA"/>
    <property type="match status" value="1"/>
</dbReference>
<feature type="transmembrane region" description="Helical" evidence="15">
    <location>
        <begin position="7"/>
        <end position="30"/>
    </location>
</feature>
<dbReference type="CDD" id="cd00082">
    <property type="entry name" value="HisKA"/>
    <property type="match status" value="1"/>
</dbReference>
<evidence type="ECO:0000256" key="12">
    <source>
        <dbReference type="ARBA" id="ARBA00023012"/>
    </source>
</evidence>
<dbReference type="EMBL" id="FMTT01000012">
    <property type="protein sequence ID" value="SCW52308.1"/>
    <property type="molecule type" value="Genomic_DNA"/>
</dbReference>
<evidence type="ECO:0000256" key="4">
    <source>
        <dbReference type="ARBA" id="ARBA00022475"/>
    </source>
</evidence>
<dbReference type="AlphaFoldDB" id="A0A1G4R692"/>
<dbReference type="SUPFAM" id="SSF47384">
    <property type="entry name" value="Homodimeric domain of signal transducing histidine kinase"/>
    <property type="match status" value="1"/>
</dbReference>
<dbReference type="PANTHER" id="PTHR45436">
    <property type="entry name" value="SENSOR HISTIDINE KINASE YKOH"/>
    <property type="match status" value="1"/>
</dbReference>
<keyword evidence="9 18" id="KW-0418">Kinase</keyword>
<dbReference type="InterPro" id="IPR003660">
    <property type="entry name" value="HAMP_dom"/>
</dbReference>
<dbReference type="Proteomes" id="UP000198601">
    <property type="component" value="Unassembled WGS sequence"/>
</dbReference>
<dbReference type="SMART" id="SM00387">
    <property type="entry name" value="HATPase_c"/>
    <property type="match status" value="1"/>
</dbReference>
<organism evidence="18 19">
    <name type="scientific">Paenibacillus tianmuensis</name>
    <dbReference type="NCBI Taxonomy" id="624147"/>
    <lineage>
        <taxon>Bacteria</taxon>
        <taxon>Bacillati</taxon>
        <taxon>Bacillota</taxon>
        <taxon>Bacilli</taxon>
        <taxon>Bacillales</taxon>
        <taxon>Paenibacillaceae</taxon>
        <taxon>Paenibacillus</taxon>
    </lineage>
</organism>
<dbReference type="Gene3D" id="3.30.565.10">
    <property type="entry name" value="Histidine kinase-like ATPase, C-terminal domain"/>
    <property type="match status" value="1"/>
</dbReference>
<dbReference type="InterPro" id="IPR004358">
    <property type="entry name" value="Sig_transdc_His_kin-like_C"/>
</dbReference>
<evidence type="ECO:0000313" key="19">
    <source>
        <dbReference type="Proteomes" id="UP000198601"/>
    </source>
</evidence>
<dbReference type="PANTHER" id="PTHR45436:SF5">
    <property type="entry name" value="SENSOR HISTIDINE KINASE TRCS"/>
    <property type="match status" value="1"/>
</dbReference>
<dbReference type="PRINTS" id="PR00344">
    <property type="entry name" value="BCTRLSENSOR"/>
</dbReference>
<evidence type="ECO:0000256" key="11">
    <source>
        <dbReference type="ARBA" id="ARBA00022989"/>
    </source>
</evidence>
<evidence type="ECO:0000256" key="14">
    <source>
        <dbReference type="SAM" id="MobiDB-lite"/>
    </source>
</evidence>
<accession>A0A1G4R692</accession>
<name>A0A1G4R692_9BACL</name>
<keyword evidence="13 15" id="KW-0472">Membrane</keyword>
<keyword evidence="8" id="KW-0547">Nucleotide-binding</keyword>
<keyword evidence="10" id="KW-0067">ATP-binding</keyword>
<dbReference type="FunFam" id="3.30.565.10:FF:000006">
    <property type="entry name" value="Sensor histidine kinase WalK"/>
    <property type="match status" value="1"/>
</dbReference>
<dbReference type="Gene3D" id="6.10.340.10">
    <property type="match status" value="1"/>
</dbReference>
<dbReference type="InterPro" id="IPR036890">
    <property type="entry name" value="HATPase_C_sf"/>
</dbReference>
<feature type="transmembrane region" description="Helical" evidence="15">
    <location>
        <begin position="168"/>
        <end position="189"/>
    </location>
</feature>
<keyword evidence="4" id="KW-1003">Cell membrane</keyword>
<dbReference type="STRING" id="624147.SAMN04487970_101271"/>
<sequence>MSIRLRLTLWYTAILSATLLLLGLGLYLFLHYTYYDNLKTEIEKQAGGVASRIKPQLNTLGQYSLIPNIRDLPKTNNVIYQVTNLVTGEVISLPDAEQTGMKIPDVTDEKVQCILSDQCQFERMSIEGYSFMVYYVPLVQQYTHKVLGIMQAAYSIEQYESLLSLLRLILTVIGLISVLIAASVGWFLARKVLRPIEQVIAATNRIEKGVDLDKRIEYTGPNDEIGELTQTINGMLGRLQNAYTELEEAYGAQRRFVSDASHELRTPLTTIRGNMELLEKMWKQTALTSGEQDDAKMELTMEAMHDISGEAERMSRLVNDLLSLARADAGFQMIKGEVELQPLLDEIARKAQLLPKTAEWIVGQTKAAKGIYVYGNADYLRQLLFIFLENAFKYTEQGYVRLDTLRHGGQIGIRIEDTGIGMDKSEIPHIFDRFYRADPSRGRKSGTGLGLSIAKWIIDEHQGSVEVKTRRDEGTTFIIWFPVATELSRPGASRGSFPQSEESGIMKQ</sequence>
<evidence type="ECO:0000259" key="17">
    <source>
        <dbReference type="PROSITE" id="PS50885"/>
    </source>
</evidence>
<keyword evidence="12" id="KW-0902">Two-component regulatory system</keyword>
<evidence type="ECO:0000256" key="5">
    <source>
        <dbReference type="ARBA" id="ARBA00022553"/>
    </source>
</evidence>
<reference evidence="19" key="1">
    <citation type="submission" date="2016-10" db="EMBL/GenBank/DDBJ databases">
        <authorList>
            <person name="Varghese N."/>
            <person name="Submissions S."/>
        </authorList>
    </citation>
    <scope>NUCLEOTIDE SEQUENCE [LARGE SCALE GENOMIC DNA]</scope>
    <source>
        <strain evidence="19">CGMCC 1.8946</strain>
    </source>
</reference>
<dbReference type="OrthoDB" id="9786919at2"/>
<dbReference type="SUPFAM" id="SSF158472">
    <property type="entry name" value="HAMP domain-like"/>
    <property type="match status" value="1"/>
</dbReference>
<feature type="region of interest" description="Disordered" evidence="14">
    <location>
        <begin position="488"/>
        <end position="508"/>
    </location>
</feature>
<dbReference type="Pfam" id="PF02518">
    <property type="entry name" value="HATPase_c"/>
    <property type="match status" value="1"/>
</dbReference>
<evidence type="ECO:0000256" key="13">
    <source>
        <dbReference type="ARBA" id="ARBA00023136"/>
    </source>
</evidence>
<evidence type="ECO:0000256" key="7">
    <source>
        <dbReference type="ARBA" id="ARBA00022692"/>
    </source>
</evidence>
<dbReference type="InterPro" id="IPR005467">
    <property type="entry name" value="His_kinase_dom"/>
</dbReference>
<feature type="domain" description="HAMP" evidence="17">
    <location>
        <begin position="190"/>
        <end position="244"/>
    </location>
</feature>
<dbReference type="FunFam" id="1.10.287.130:FF:000001">
    <property type="entry name" value="Two-component sensor histidine kinase"/>
    <property type="match status" value="1"/>
</dbReference>
<dbReference type="InterPro" id="IPR050428">
    <property type="entry name" value="TCS_sensor_his_kinase"/>
</dbReference>
<dbReference type="InterPro" id="IPR003594">
    <property type="entry name" value="HATPase_dom"/>
</dbReference>
<dbReference type="InterPro" id="IPR003661">
    <property type="entry name" value="HisK_dim/P_dom"/>
</dbReference>
<evidence type="ECO:0000256" key="10">
    <source>
        <dbReference type="ARBA" id="ARBA00022840"/>
    </source>
</evidence>
<dbReference type="Pfam" id="PF00512">
    <property type="entry name" value="HisKA"/>
    <property type="match status" value="1"/>
</dbReference>
<dbReference type="SMART" id="SM00304">
    <property type="entry name" value="HAMP"/>
    <property type="match status" value="1"/>
</dbReference>